<dbReference type="Gene3D" id="1.10.530.10">
    <property type="match status" value="1"/>
</dbReference>
<evidence type="ECO:0000313" key="3">
    <source>
        <dbReference type="EMBL" id="MFC4820958.1"/>
    </source>
</evidence>
<gene>
    <name evidence="3" type="primary">mltB</name>
    <name evidence="3" type="ORF">ACFO6Q_11525</name>
</gene>
<proteinExistence type="predicted"/>
<dbReference type="NCBIfam" id="TIGR02282">
    <property type="entry name" value="MltB"/>
    <property type="match status" value="1"/>
</dbReference>
<keyword evidence="1" id="KW-0732">Signal</keyword>
<name>A0ABV9QUB0_9GAMM</name>
<dbReference type="PANTHER" id="PTHR30163:SF9">
    <property type="entry name" value="MEMBRANE-BOUND LYTIC MUREIN TRANSGLYCOSYLASE B"/>
    <property type="match status" value="1"/>
</dbReference>
<feature type="signal peptide" evidence="1">
    <location>
        <begin position="1"/>
        <end position="22"/>
    </location>
</feature>
<dbReference type="Pfam" id="PF13406">
    <property type="entry name" value="SLT_2"/>
    <property type="match status" value="1"/>
</dbReference>
<dbReference type="CDD" id="cd13399">
    <property type="entry name" value="Slt35-like"/>
    <property type="match status" value="1"/>
</dbReference>
<evidence type="ECO:0000313" key="4">
    <source>
        <dbReference type="Proteomes" id="UP001595886"/>
    </source>
</evidence>
<keyword evidence="4" id="KW-1185">Reference proteome</keyword>
<accession>A0ABV9QUB0</accession>
<sequence length="337" mass="36829">MIRTRLVLIGSLALFGHAAASAASVAPRPIDATAEQRAFAAEVAKEGGPDEAAVLATLSGAKTQQSILDAIARPAEKTREWKDYRPIFVTDKRVVDGVAFYRANRELLERVGGEYGVPPEVIVAIIGVETSYGKITGKYRVLDALSTLAFNYPPRAKFFRGELKQLFLLGDQHLAYPIDELKGSYAGAMGWGQFMPTSIAQWAKDEDGDGSIDLWNSLPDITASVANYFAAHGWQKDQPVTVRAQPAGDAQALAPANSEPAYTLQQLEAWGYAPLERVEAETPSTLLKLEGERGPEFWLTFKNFYVITRYNRSPLYSMAVWQLAQEIAAGVAENPSS</sequence>
<dbReference type="InterPro" id="IPR031304">
    <property type="entry name" value="SLT_2"/>
</dbReference>
<dbReference type="PANTHER" id="PTHR30163">
    <property type="entry name" value="MEMBRANE-BOUND LYTIC MUREIN TRANSGLYCOSYLASE B"/>
    <property type="match status" value="1"/>
</dbReference>
<dbReference type="Proteomes" id="UP001595886">
    <property type="component" value="Unassembled WGS sequence"/>
</dbReference>
<reference evidence="4" key="1">
    <citation type="journal article" date="2019" name="Int. J. Syst. Evol. Microbiol.">
        <title>The Global Catalogue of Microorganisms (GCM) 10K type strain sequencing project: providing services to taxonomists for standard genome sequencing and annotation.</title>
        <authorList>
            <consortium name="The Broad Institute Genomics Platform"/>
            <consortium name="The Broad Institute Genome Sequencing Center for Infectious Disease"/>
            <person name="Wu L."/>
            <person name="Ma J."/>
        </authorList>
    </citation>
    <scope>NUCLEOTIDE SEQUENCE [LARGE SCALE GENOMIC DNA]</scope>
    <source>
        <strain evidence="4">CCUG 30340</strain>
    </source>
</reference>
<dbReference type="EMBL" id="JBHSHD010000008">
    <property type="protein sequence ID" value="MFC4820958.1"/>
    <property type="molecule type" value="Genomic_DNA"/>
</dbReference>
<dbReference type="InterPro" id="IPR011757">
    <property type="entry name" value="Lytic_transglycosylase_MltB"/>
</dbReference>
<dbReference type="InterPro" id="IPR043426">
    <property type="entry name" value="MltB-like"/>
</dbReference>
<feature type="domain" description="Transglycosylase SLT" evidence="2">
    <location>
        <begin position="36"/>
        <end position="325"/>
    </location>
</feature>
<protein>
    <submittedName>
        <fullName evidence="3">Lytic murein transglycosylase B</fullName>
    </submittedName>
</protein>
<organism evidence="3 4">
    <name type="scientific">Dokdonella ginsengisoli</name>
    <dbReference type="NCBI Taxonomy" id="363846"/>
    <lineage>
        <taxon>Bacteria</taxon>
        <taxon>Pseudomonadati</taxon>
        <taxon>Pseudomonadota</taxon>
        <taxon>Gammaproteobacteria</taxon>
        <taxon>Lysobacterales</taxon>
        <taxon>Rhodanobacteraceae</taxon>
        <taxon>Dokdonella</taxon>
    </lineage>
</organism>
<dbReference type="InterPro" id="IPR023346">
    <property type="entry name" value="Lysozyme-like_dom_sf"/>
</dbReference>
<dbReference type="RefSeq" id="WP_380021130.1">
    <property type="nucleotide sequence ID" value="NZ_JBHSHD010000008.1"/>
</dbReference>
<comment type="caution">
    <text evidence="3">The sequence shown here is derived from an EMBL/GenBank/DDBJ whole genome shotgun (WGS) entry which is preliminary data.</text>
</comment>
<evidence type="ECO:0000256" key="1">
    <source>
        <dbReference type="SAM" id="SignalP"/>
    </source>
</evidence>
<feature type="chain" id="PRO_5045298775" evidence="1">
    <location>
        <begin position="23"/>
        <end position="337"/>
    </location>
</feature>
<evidence type="ECO:0000259" key="2">
    <source>
        <dbReference type="Pfam" id="PF13406"/>
    </source>
</evidence>
<dbReference type="Gene3D" id="1.10.8.350">
    <property type="entry name" value="Bacterial muramidase"/>
    <property type="match status" value="1"/>
</dbReference>
<dbReference type="SUPFAM" id="SSF53955">
    <property type="entry name" value="Lysozyme-like"/>
    <property type="match status" value="1"/>
</dbReference>